<dbReference type="EMBL" id="RWIU01000010">
    <property type="protein sequence ID" value="RSK38963.1"/>
    <property type="molecule type" value="Genomic_DNA"/>
</dbReference>
<dbReference type="InterPro" id="IPR036291">
    <property type="entry name" value="NAD(P)-bd_dom_sf"/>
</dbReference>
<dbReference type="GO" id="GO:0000166">
    <property type="term" value="F:nucleotide binding"/>
    <property type="evidence" value="ECO:0007669"/>
    <property type="project" value="InterPro"/>
</dbReference>
<dbReference type="OrthoDB" id="729638at2"/>
<proteinExistence type="predicted"/>
<sequence length="503" mass="57218">MSEGYTKARIILVGCGPHARRVYLPALRQLRHIELSLVIDLESQETAVRNATKEIPDTELWFIRPFADNIPDDVAQKLSSFVIENGVTGVIIATEPLVHKAYAKWALCNHLSILIDKPITTRADAATNVASAEGILDDYTFLLEKYNALQLRKETVFMVNSQRRFHKGFQFVQDKIREVAKATNCPVTFIQAYHCDGQWRLPNEIVTQEYHPYCFGYGKVSHSGYHILDTVYQLYKASETRDKLADSMEVVSSFVQPNGFFNQLTEDDYLKIFGKEYEKVNQWSDEQLRQLCNDFGEIDASAIITLKKNEAAIANFNINLLHNGFAGRTWVQPGHDLYKGNGRIKHESYHIQQGPFQNIQIHAYQASDKHDEHNGPEDYLGGKNHFDIYVFRNPFVADAVSQPQVYKLSDITVNINQAADSMITMERVKYQVVAEFAAYLTGRLPKAAVQSQIDDHFVPVQMMSGMYSSHIRRQNNQSNVIKCALSLEEVVWSGIAPTNSELR</sequence>
<dbReference type="PANTHER" id="PTHR43377:SF1">
    <property type="entry name" value="BILIVERDIN REDUCTASE A"/>
    <property type="match status" value="1"/>
</dbReference>
<evidence type="ECO:0000259" key="1">
    <source>
        <dbReference type="Pfam" id="PF01408"/>
    </source>
</evidence>
<reference evidence="2 3" key="1">
    <citation type="submission" date="2018-12" db="EMBL/GenBank/DDBJ databases">
        <authorList>
            <person name="Feng G."/>
            <person name="Zhu H."/>
        </authorList>
    </citation>
    <scope>NUCLEOTIDE SEQUENCE [LARGE SCALE GENOMIC DNA]</scope>
    <source>
        <strain evidence="2 3">LMG 26000</strain>
    </source>
</reference>
<keyword evidence="3" id="KW-1185">Reference proteome</keyword>
<feature type="domain" description="Gfo/Idh/MocA-like oxidoreductase N-terminal" evidence="1">
    <location>
        <begin position="9"/>
        <end position="131"/>
    </location>
</feature>
<protein>
    <recommendedName>
        <fullName evidence="1">Gfo/Idh/MocA-like oxidoreductase N-terminal domain-containing protein</fullName>
    </recommendedName>
</protein>
<dbReference type="InterPro" id="IPR000683">
    <property type="entry name" value="Gfo/Idh/MocA-like_OxRdtase_N"/>
</dbReference>
<dbReference type="PANTHER" id="PTHR43377">
    <property type="entry name" value="BILIVERDIN REDUCTASE A"/>
    <property type="match status" value="1"/>
</dbReference>
<organism evidence="2 3">
    <name type="scientific">Hymenobacter perfusus</name>
    <dbReference type="NCBI Taxonomy" id="1236770"/>
    <lineage>
        <taxon>Bacteria</taxon>
        <taxon>Pseudomonadati</taxon>
        <taxon>Bacteroidota</taxon>
        <taxon>Cytophagia</taxon>
        <taxon>Cytophagales</taxon>
        <taxon>Hymenobacteraceae</taxon>
        <taxon>Hymenobacter</taxon>
    </lineage>
</organism>
<dbReference type="SUPFAM" id="SSF51735">
    <property type="entry name" value="NAD(P)-binding Rossmann-fold domains"/>
    <property type="match status" value="1"/>
</dbReference>
<accession>A0A428JXU3</accession>
<gene>
    <name evidence="2" type="ORF">EI293_20800</name>
</gene>
<evidence type="ECO:0000313" key="3">
    <source>
        <dbReference type="Proteomes" id="UP000270291"/>
    </source>
</evidence>
<dbReference type="Pfam" id="PF01408">
    <property type="entry name" value="GFO_IDH_MocA"/>
    <property type="match status" value="1"/>
</dbReference>
<comment type="caution">
    <text evidence="2">The sequence shown here is derived from an EMBL/GenBank/DDBJ whole genome shotgun (WGS) entry which is preliminary data.</text>
</comment>
<dbReference type="InterPro" id="IPR051450">
    <property type="entry name" value="Gfo/Idh/MocA_Oxidoreductases"/>
</dbReference>
<dbReference type="AlphaFoldDB" id="A0A428JXU3"/>
<dbReference type="Proteomes" id="UP000270291">
    <property type="component" value="Unassembled WGS sequence"/>
</dbReference>
<dbReference type="Gene3D" id="3.40.50.720">
    <property type="entry name" value="NAD(P)-binding Rossmann-like Domain"/>
    <property type="match status" value="1"/>
</dbReference>
<name>A0A428JXU3_9BACT</name>
<dbReference type="RefSeq" id="WP_125440484.1">
    <property type="nucleotide sequence ID" value="NZ_RWIU01000010.1"/>
</dbReference>
<evidence type="ECO:0000313" key="2">
    <source>
        <dbReference type="EMBL" id="RSK38963.1"/>
    </source>
</evidence>